<proteinExistence type="predicted"/>
<dbReference type="Proteomes" id="UP001627154">
    <property type="component" value="Unassembled WGS sequence"/>
</dbReference>
<evidence type="ECO:0000313" key="1">
    <source>
        <dbReference type="EMBL" id="KAL3385966.1"/>
    </source>
</evidence>
<evidence type="ECO:0000313" key="2">
    <source>
        <dbReference type="Proteomes" id="UP001627154"/>
    </source>
</evidence>
<sequence length="150" mass="17615">MWQEKWRFPRLTLHECKRIAYREMLTVKRVSCIIMSSTLCSFRHENSVARVTWIFSRDRQHLALIETGETSSAEYKALYTFTLRRYGCTTVAATSYFVKREIKPAAYVKPADALLYNPRYLRALCTQIQPCLKISASREVYCFTFFGNRA</sequence>
<comment type="caution">
    <text evidence="1">The sequence shown here is derived from an EMBL/GenBank/DDBJ whole genome shotgun (WGS) entry which is preliminary data.</text>
</comment>
<name>A0ABD2VZX6_9HYME</name>
<keyword evidence="2" id="KW-1185">Reference proteome</keyword>
<accession>A0ABD2VZX6</accession>
<organism evidence="1 2">
    <name type="scientific">Trichogramma kaykai</name>
    <dbReference type="NCBI Taxonomy" id="54128"/>
    <lineage>
        <taxon>Eukaryota</taxon>
        <taxon>Metazoa</taxon>
        <taxon>Ecdysozoa</taxon>
        <taxon>Arthropoda</taxon>
        <taxon>Hexapoda</taxon>
        <taxon>Insecta</taxon>
        <taxon>Pterygota</taxon>
        <taxon>Neoptera</taxon>
        <taxon>Endopterygota</taxon>
        <taxon>Hymenoptera</taxon>
        <taxon>Apocrita</taxon>
        <taxon>Proctotrupomorpha</taxon>
        <taxon>Chalcidoidea</taxon>
        <taxon>Trichogrammatidae</taxon>
        <taxon>Trichogramma</taxon>
    </lineage>
</organism>
<dbReference type="AlphaFoldDB" id="A0ABD2VZX6"/>
<gene>
    <name evidence="1" type="ORF">TKK_018484</name>
</gene>
<protein>
    <submittedName>
        <fullName evidence="1">Uncharacterized protein</fullName>
    </submittedName>
</protein>
<dbReference type="EMBL" id="JBJJXI010000149">
    <property type="protein sequence ID" value="KAL3385966.1"/>
    <property type="molecule type" value="Genomic_DNA"/>
</dbReference>
<reference evidence="1 2" key="1">
    <citation type="journal article" date="2024" name="bioRxiv">
        <title>A reference genome for Trichogramma kaykai: A tiny desert-dwelling parasitoid wasp with competing sex-ratio distorters.</title>
        <authorList>
            <person name="Culotta J."/>
            <person name="Lindsey A.R."/>
        </authorList>
    </citation>
    <scope>NUCLEOTIDE SEQUENCE [LARGE SCALE GENOMIC DNA]</scope>
    <source>
        <strain evidence="1 2">KSX58</strain>
    </source>
</reference>